<organism evidence="1 2">
    <name type="scientific">Nephila pilipes</name>
    <name type="common">Giant wood spider</name>
    <name type="synonym">Nephila maculata</name>
    <dbReference type="NCBI Taxonomy" id="299642"/>
    <lineage>
        <taxon>Eukaryota</taxon>
        <taxon>Metazoa</taxon>
        <taxon>Ecdysozoa</taxon>
        <taxon>Arthropoda</taxon>
        <taxon>Chelicerata</taxon>
        <taxon>Arachnida</taxon>
        <taxon>Araneae</taxon>
        <taxon>Araneomorphae</taxon>
        <taxon>Entelegynae</taxon>
        <taxon>Araneoidea</taxon>
        <taxon>Nephilidae</taxon>
        <taxon>Nephila</taxon>
    </lineage>
</organism>
<name>A0A8X6IQI8_NEPPI</name>
<accession>A0A8X6IQI8</accession>
<keyword evidence="2" id="KW-1185">Reference proteome</keyword>
<dbReference type="EMBL" id="BMAW01046346">
    <property type="protein sequence ID" value="GFS54949.1"/>
    <property type="molecule type" value="Genomic_DNA"/>
</dbReference>
<dbReference type="Proteomes" id="UP000887013">
    <property type="component" value="Unassembled WGS sequence"/>
</dbReference>
<dbReference type="AlphaFoldDB" id="A0A8X6IQI8"/>
<evidence type="ECO:0000313" key="2">
    <source>
        <dbReference type="Proteomes" id="UP000887013"/>
    </source>
</evidence>
<gene>
    <name evidence="1" type="ORF">NPIL_427181</name>
</gene>
<sequence length="105" mass="12126">MKRTSGGVIDPSEWFSTLPFVIYHPSLYSPKSLRKRRGWSALCLNSHLFLDGPKKCKNEHRGENVPIINARLFGKHLSIDEKGSGDGWAFLEYDMLRMKLEILYE</sequence>
<reference evidence="1" key="1">
    <citation type="submission" date="2020-08" db="EMBL/GenBank/DDBJ databases">
        <title>Multicomponent nature underlies the extraordinary mechanical properties of spider dragline silk.</title>
        <authorList>
            <person name="Kono N."/>
            <person name="Nakamura H."/>
            <person name="Mori M."/>
            <person name="Yoshida Y."/>
            <person name="Ohtoshi R."/>
            <person name="Malay A.D."/>
            <person name="Moran D.A.P."/>
            <person name="Tomita M."/>
            <person name="Numata K."/>
            <person name="Arakawa K."/>
        </authorList>
    </citation>
    <scope>NUCLEOTIDE SEQUENCE</scope>
</reference>
<evidence type="ECO:0000313" key="1">
    <source>
        <dbReference type="EMBL" id="GFS54949.1"/>
    </source>
</evidence>
<proteinExistence type="predicted"/>
<comment type="caution">
    <text evidence="1">The sequence shown here is derived from an EMBL/GenBank/DDBJ whole genome shotgun (WGS) entry which is preliminary data.</text>
</comment>
<protein>
    <submittedName>
        <fullName evidence="1">Uncharacterized protein</fullName>
    </submittedName>
</protein>